<keyword evidence="3" id="KW-1185">Reference proteome</keyword>
<dbReference type="GO" id="GO:0004386">
    <property type="term" value="F:helicase activity"/>
    <property type="evidence" value="ECO:0007669"/>
    <property type="project" value="UniProtKB-KW"/>
</dbReference>
<accession>A0ABT7S072</accession>
<keyword evidence="2" id="KW-0347">Helicase</keyword>
<keyword evidence="2" id="KW-0378">Hydrolase</keyword>
<reference evidence="2 3" key="1">
    <citation type="submission" date="2023-06" db="EMBL/GenBank/DDBJ databases">
        <title>Draft Genome Sequences of lactic acid bacteria strains isolated from fermented milk products.</title>
        <authorList>
            <person name="Elcheninov A.G."/>
            <person name="Klyukina A."/>
            <person name="Zayulina K.S."/>
            <person name="Gavirova L.A."/>
            <person name="Shcherbakova P.A."/>
            <person name="Shestakov A.I."/>
            <person name="Kublanov I.V."/>
            <person name="Kochetkova T.V."/>
        </authorList>
    </citation>
    <scope>NUCLEOTIDE SEQUENCE [LARGE SCALE GENOMIC DNA]</scope>
    <source>
        <strain evidence="2 3">TOM.81</strain>
    </source>
</reference>
<dbReference type="SMART" id="SM00487">
    <property type="entry name" value="DEXDc"/>
    <property type="match status" value="1"/>
</dbReference>
<keyword evidence="2" id="KW-0547">Nucleotide-binding</keyword>
<gene>
    <name evidence="2" type="ORF">QUE93_08010</name>
</gene>
<name>A0ABT7S072_9LACO</name>
<feature type="domain" description="Helicase ATP-binding" evidence="1">
    <location>
        <begin position="1"/>
        <end position="202"/>
    </location>
</feature>
<sequence length="756" mass="86454">MSYQLFPFQENAVNILMDKFFRSTKKTSLLYAPTGSGKTVMMIALMDRIIKNNPNPYEYTFVWLTPGNGELEEQSWRSASTKAVELKSQLLPDALLQGFLPGVATFINWELIKSKKNNAVRDGETKNLDDIIKNAQEAGIHFVLIIDEEHRDQTNKAQDIIEKFNADKIIRVSATPRTNGPDYDVITINDEDAIAAGLITRQIVLNDNVHDDESISDTVPFFLDLADEKRRSIKLAYQAIGVKLNPLVLIQFPDEKKSNKIERDFLINKVDQYLVDGLGQHKDGDNPTISRWLSNEHINTEQLEQQNNPINYLMMKQAVSTGWDAPRAKILIKFRMNTEATFTLQTIGRIRRMPEQKHYDNRLLDSGFIYSDDQDYLADIMNSKGGHKLVTYELNPEAPNFGLASIKPNASAGITNEEVVKYFYGQLSTKYKLTNDVDENKNTLKLSGYIFGTEINQQISISDDFVNDTMSKSLGTRNVKIPVNSDIHRLRLLDAEQDIMKPFHVDKPADAYDILVELFSIRAAGVVIPPILKMKNLELMAFIINNRKKIRDDAREMDSGKFAKQLNLFNEVNEGRADVVPFILPTVDAYAMTELDKYDLLTKNVYVGYSTKNWVKQSEPERDFERWAQASESVKWIYRSKDRGEQYFSIAYGAKKEGFYPDYILQGVDGITYIIETKGGQSADGVDENIDPYAEQKFNALRNYAGSEWGENIKFAFVRKDKRLNRLKFNNSQWSNDVSANPAWRPLEELFTFFSE</sequence>
<dbReference type="EMBL" id="JAUCAQ010000017">
    <property type="protein sequence ID" value="MDM7646958.1"/>
    <property type="molecule type" value="Genomic_DNA"/>
</dbReference>
<protein>
    <submittedName>
        <fullName evidence="2">DEAD/DEAH box helicase family protein</fullName>
    </submittedName>
</protein>
<keyword evidence="2" id="KW-0067">ATP-binding</keyword>
<dbReference type="PANTHER" id="PTHR47396:SF1">
    <property type="entry name" value="ATP-DEPENDENT HELICASE IRC3-RELATED"/>
    <property type="match status" value="1"/>
</dbReference>
<dbReference type="RefSeq" id="WP_289456864.1">
    <property type="nucleotide sequence ID" value="NZ_JAUCAQ010000017.1"/>
</dbReference>
<organism evidence="2 3">
    <name type="scientific">Leuconostoc falkenbergense</name>
    <dbReference type="NCBI Taxonomy" id="2766470"/>
    <lineage>
        <taxon>Bacteria</taxon>
        <taxon>Bacillati</taxon>
        <taxon>Bacillota</taxon>
        <taxon>Bacilli</taxon>
        <taxon>Lactobacillales</taxon>
        <taxon>Lactobacillaceae</taxon>
        <taxon>Leuconostoc</taxon>
    </lineage>
</organism>
<comment type="caution">
    <text evidence="2">The sequence shown here is derived from an EMBL/GenBank/DDBJ whole genome shotgun (WGS) entry which is preliminary data.</text>
</comment>
<dbReference type="InterPro" id="IPR014001">
    <property type="entry name" value="Helicase_ATP-bd"/>
</dbReference>
<dbReference type="InterPro" id="IPR050742">
    <property type="entry name" value="Helicase_Restrict-Modif_Enz"/>
</dbReference>
<dbReference type="Pfam" id="PF04851">
    <property type="entry name" value="ResIII"/>
    <property type="match status" value="1"/>
</dbReference>
<dbReference type="Proteomes" id="UP001242903">
    <property type="component" value="Unassembled WGS sequence"/>
</dbReference>
<dbReference type="InterPro" id="IPR027417">
    <property type="entry name" value="P-loop_NTPase"/>
</dbReference>
<dbReference type="SUPFAM" id="SSF52540">
    <property type="entry name" value="P-loop containing nucleoside triphosphate hydrolases"/>
    <property type="match status" value="2"/>
</dbReference>
<evidence type="ECO:0000259" key="1">
    <source>
        <dbReference type="SMART" id="SM00487"/>
    </source>
</evidence>
<dbReference type="Gene3D" id="3.40.50.300">
    <property type="entry name" value="P-loop containing nucleotide triphosphate hydrolases"/>
    <property type="match status" value="1"/>
</dbReference>
<dbReference type="InterPro" id="IPR006935">
    <property type="entry name" value="Helicase/UvrB_N"/>
</dbReference>
<proteinExistence type="predicted"/>
<dbReference type="PANTHER" id="PTHR47396">
    <property type="entry name" value="TYPE I RESTRICTION ENZYME ECOKI R PROTEIN"/>
    <property type="match status" value="1"/>
</dbReference>
<evidence type="ECO:0000313" key="3">
    <source>
        <dbReference type="Proteomes" id="UP001242903"/>
    </source>
</evidence>
<evidence type="ECO:0000313" key="2">
    <source>
        <dbReference type="EMBL" id="MDM7646958.1"/>
    </source>
</evidence>